<feature type="chain" id="PRO_5035217402" evidence="4">
    <location>
        <begin position="28"/>
        <end position="457"/>
    </location>
</feature>
<name>A0A8J3IL61_9CHLR</name>
<evidence type="ECO:0000313" key="6">
    <source>
        <dbReference type="Proteomes" id="UP000597444"/>
    </source>
</evidence>
<feature type="signal peptide" evidence="4">
    <location>
        <begin position="1"/>
        <end position="27"/>
    </location>
</feature>
<keyword evidence="6" id="KW-1185">Reference proteome</keyword>
<evidence type="ECO:0000256" key="1">
    <source>
        <dbReference type="ARBA" id="ARBA00008520"/>
    </source>
</evidence>
<dbReference type="RefSeq" id="WP_220203055.1">
    <property type="nucleotide sequence ID" value="NZ_BNJK01000001.1"/>
</dbReference>
<comment type="caution">
    <text evidence="5">The sequence shown here is derived from an EMBL/GenBank/DDBJ whole genome shotgun (WGS) entry which is preliminary data.</text>
</comment>
<dbReference type="Proteomes" id="UP000597444">
    <property type="component" value="Unassembled WGS sequence"/>
</dbReference>
<gene>
    <name evidence="5" type="ORF">KSF_022540</name>
</gene>
<keyword evidence="2" id="KW-0813">Transport</keyword>
<evidence type="ECO:0000256" key="4">
    <source>
        <dbReference type="SAM" id="SignalP"/>
    </source>
</evidence>
<keyword evidence="3 4" id="KW-0732">Signal</keyword>
<organism evidence="5 6">
    <name type="scientific">Reticulibacter mediterranei</name>
    <dbReference type="NCBI Taxonomy" id="2778369"/>
    <lineage>
        <taxon>Bacteria</taxon>
        <taxon>Bacillati</taxon>
        <taxon>Chloroflexota</taxon>
        <taxon>Ktedonobacteria</taxon>
        <taxon>Ktedonobacterales</taxon>
        <taxon>Reticulibacteraceae</taxon>
        <taxon>Reticulibacter</taxon>
    </lineage>
</organism>
<dbReference type="GO" id="GO:0015768">
    <property type="term" value="P:maltose transport"/>
    <property type="evidence" value="ECO:0007669"/>
    <property type="project" value="TreeGrafter"/>
</dbReference>
<dbReference type="PROSITE" id="PS51257">
    <property type="entry name" value="PROKAR_LIPOPROTEIN"/>
    <property type="match status" value="1"/>
</dbReference>
<accession>A0A8J3IL61</accession>
<dbReference type="SUPFAM" id="SSF53850">
    <property type="entry name" value="Periplasmic binding protein-like II"/>
    <property type="match status" value="1"/>
</dbReference>
<dbReference type="GO" id="GO:0055052">
    <property type="term" value="C:ATP-binding cassette (ABC) transporter complex, substrate-binding subunit-containing"/>
    <property type="evidence" value="ECO:0007669"/>
    <property type="project" value="TreeGrafter"/>
</dbReference>
<dbReference type="EMBL" id="BNJK01000001">
    <property type="protein sequence ID" value="GHO92206.1"/>
    <property type="molecule type" value="Genomic_DNA"/>
</dbReference>
<evidence type="ECO:0000313" key="5">
    <source>
        <dbReference type="EMBL" id="GHO92206.1"/>
    </source>
</evidence>
<comment type="similarity">
    <text evidence="1">Belongs to the bacterial solute-binding protein 1 family.</text>
</comment>
<sequence length="457" mass="49112">MKSVKRLSAALLILFLVLLSACSGSEASPGGSSSTANIARSGLTGGNSLIDCPDTTNISAEPPGNSNVTLTVSGWTSSPAEDALVQANLNKFHQAHPNITLKWSPITGDYPTKMRANVASGNVPDVFYLSTDMAPEYITAGKLLDLSPYMVRDGVKADDYYPSLITPFSCKNGLVYGLPKDWGTLGVFYNKQMFQAAGVPFPSDNWTWNDMRSVAKKLTKPGNAATSVYGITLDAQSQRWLAFLFASGGSVLNSDGTQAIINSQAGVESLNFYSAFQREDHSAVRPADVAAPWAGDAFGKQRAAMALEGPWLIPYMSGQFSSVQYGIAPVPIAPNGKRADLIFTNSWSAYSQTRYPEAAWELIKYMTGKDVQGSQLHAGFALPSLKSLADDPYFQKQPGFKTLFEAATYGYADNFGPHTGVIHDKLDQAVEKVLLGRADAKSALDIAAQQINNELLT</sequence>
<dbReference type="GO" id="GO:0042956">
    <property type="term" value="P:maltodextrin transmembrane transport"/>
    <property type="evidence" value="ECO:0007669"/>
    <property type="project" value="TreeGrafter"/>
</dbReference>
<dbReference type="InterPro" id="IPR006059">
    <property type="entry name" value="SBP"/>
</dbReference>
<proteinExistence type="inferred from homology"/>
<dbReference type="Gene3D" id="3.40.190.10">
    <property type="entry name" value="Periplasmic binding protein-like II"/>
    <property type="match status" value="1"/>
</dbReference>
<dbReference type="PANTHER" id="PTHR30061">
    <property type="entry name" value="MALTOSE-BINDING PERIPLASMIC PROTEIN"/>
    <property type="match status" value="1"/>
</dbReference>
<dbReference type="PANTHER" id="PTHR30061:SF50">
    <property type="entry name" value="MALTOSE_MALTODEXTRIN-BINDING PERIPLASMIC PROTEIN"/>
    <property type="match status" value="1"/>
</dbReference>
<dbReference type="Pfam" id="PF01547">
    <property type="entry name" value="SBP_bac_1"/>
    <property type="match status" value="1"/>
</dbReference>
<evidence type="ECO:0000256" key="2">
    <source>
        <dbReference type="ARBA" id="ARBA00022448"/>
    </source>
</evidence>
<reference evidence="5" key="1">
    <citation type="submission" date="2020-10" db="EMBL/GenBank/DDBJ databases">
        <title>Taxonomic study of unclassified bacteria belonging to the class Ktedonobacteria.</title>
        <authorList>
            <person name="Yabe S."/>
            <person name="Wang C.M."/>
            <person name="Zheng Y."/>
            <person name="Sakai Y."/>
            <person name="Cavaletti L."/>
            <person name="Monciardini P."/>
            <person name="Donadio S."/>
        </authorList>
    </citation>
    <scope>NUCLEOTIDE SEQUENCE</scope>
    <source>
        <strain evidence="5">ID150040</strain>
    </source>
</reference>
<evidence type="ECO:0000256" key="3">
    <source>
        <dbReference type="ARBA" id="ARBA00022729"/>
    </source>
</evidence>
<dbReference type="CDD" id="cd14748">
    <property type="entry name" value="PBP2_UgpB"/>
    <property type="match status" value="1"/>
</dbReference>
<dbReference type="AlphaFoldDB" id="A0A8J3IL61"/>
<protein>
    <submittedName>
        <fullName evidence="5">ABC transporter substrate-binding protein</fullName>
    </submittedName>
</protein>
<dbReference type="GO" id="GO:1901982">
    <property type="term" value="F:maltose binding"/>
    <property type="evidence" value="ECO:0007669"/>
    <property type="project" value="TreeGrafter"/>
</dbReference>